<evidence type="ECO:0000313" key="9">
    <source>
        <dbReference type="EMBL" id="MBB3063298.1"/>
    </source>
</evidence>
<dbReference type="InterPro" id="IPR036457">
    <property type="entry name" value="PPM-type-like_dom_sf"/>
</dbReference>
<sequence>MNAAQPRPATAAGANVRESTGQLRVSIGQCTSEGRKPLNQDFHGAVVPGQPQLSLKGVALAMADGISSSDVSHVASETAVKSFLEDYYSTSEAWSVRTAATRVIAATNAWLDAQTRQSHYRFERDKGYVCTFSALVLRGDTAHLFHLGDTRVYRLQGETLEQLTNDHRLWVSAEESYLSRALGVDAHMEPDYQNFPLREGQLFILATDGVYEHVRAEFIIEQLRKSAGNLDAAARTIVDAAIANGSGDNLSIQIVRVEELPGRETLALLQQADTLPLPPPLRPDDELDGYRILRGIHASSRSHAYLAEDTQTNTRVLLKTPSIDRSGDPAYLERFLMEEWIARRVSSVHLLRAAPADRERRYLYTATEYIEGQTLAQWLRDNPKPDLESVRGIIEQIARGLQAMHRMEMLHQDLKPDNIMIDRGGTVKIIDYGATRIGGLGELAGASGGDQLQGTALYAAPEYFIGETPSAHSDLFSLGVLTYHMLSGRFPYGPDVPRARSRAAQRRLSYRSVLDEDSEIPAWVDTTLKKAVHPDPLKRYQHLSEFLYDLRHPNKAFLANSRPPLIERNPVAFWRGLALLQFLAILALLYQLQ</sequence>
<feature type="domain" description="Protein kinase" evidence="7">
    <location>
        <begin position="290"/>
        <end position="555"/>
    </location>
</feature>
<organism evidence="9 10">
    <name type="scientific">Microbulbifer rhizosphaerae</name>
    <dbReference type="NCBI Taxonomy" id="1562603"/>
    <lineage>
        <taxon>Bacteria</taxon>
        <taxon>Pseudomonadati</taxon>
        <taxon>Pseudomonadota</taxon>
        <taxon>Gammaproteobacteria</taxon>
        <taxon>Cellvibrionales</taxon>
        <taxon>Microbulbiferaceae</taxon>
        <taxon>Microbulbifer</taxon>
    </lineage>
</organism>
<keyword evidence="4" id="KW-0067">ATP-binding</keyword>
<keyword evidence="6" id="KW-0812">Transmembrane</keyword>
<evidence type="ECO:0000259" key="8">
    <source>
        <dbReference type="PROSITE" id="PS51746"/>
    </source>
</evidence>
<accession>A0A7W4ZAY9</accession>
<dbReference type="SMART" id="SM00331">
    <property type="entry name" value="PP2C_SIG"/>
    <property type="match status" value="1"/>
</dbReference>
<dbReference type="SUPFAM" id="SSF81606">
    <property type="entry name" value="PP2C-like"/>
    <property type="match status" value="1"/>
</dbReference>
<reference evidence="9 10" key="1">
    <citation type="submission" date="2020-08" db="EMBL/GenBank/DDBJ databases">
        <title>Genomic Encyclopedia of Type Strains, Phase III (KMG-III): the genomes of soil and plant-associated and newly described type strains.</title>
        <authorList>
            <person name="Whitman W."/>
        </authorList>
    </citation>
    <scope>NUCLEOTIDE SEQUENCE [LARGE SCALE GENOMIC DNA]</scope>
    <source>
        <strain evidence="9 10">CECT 8799</strain>
    </source>
</reference>
<name>A0A7W4ZAY9_9GAMM</name>
<dbReference type="InterPro" id="IPR000719">
    <property type="entry name" value="Prot_kinase_dom"/>
</dbReference>
<keyword evidence="10" id="KW-1185">Reference proteome</keyword>
<evidence type="ECO:0000256" key="3">
    <source>
        <dbReference type="ARBA" id="ARBA00022777"/>
    </source>
</evidence>
<evidence type="ECO:0000259" key="7">
    <source>
        <dbReference type="PROSITE" id="PS50011"/>
    </source>
</evidence>
<dbReference type="InterPro" id="IPR001932">
    <property type="entry name" value="PPM-type_phosphatase-like_dom"/>
</dbReference>
<dbReference type="AlphaFoldDB" id="A0A7W4ZAY9"/>
<keyword evidence="1" id="KW-0808">Transferase</keyword>
<evidence type="ECO:0000256" key="4">
    <source>
        <dbReference type="ARBA" id="ARBA00022840"/>
    </source>
</evidence>
<dbReference type="Gene3D" id="3.30.200.20">
    <property type="entry name" value="Phosphorylase Kinase, domain 1"/>
    <property type="match status" value="1"/>
</dbReference>
<feature type="region of interest" description="Disordered" evidence="5">
    <location>
        <begin position="1"/>
        <end position="20"/>
    </location>
</feature>
<dbReference type="PROSITE" id="PS51746">
    <property type="entry name" value="PPM_2"/>
    <property type="match status" value="1"/>
</dbReference>
<dbReference type="Pfam" id="PF00069">
    <property type="entry name" value="Pkinase"/>
    <property type="match status" value="1"/>
</dbReference>
<dbReference type="GO" id="GO:0004674">
    <property type="term" value="F:protein serine/threonine kinase activity"/>
    <property type="evidence" value="ECO:0007669"/>
    <property type="project" value="TreeGrafter"/>
</dbReference>
<dbReference type="InterPro" id="IPR011009">
    <property type="entry name" value="Kinase-like_dom_sf"/>
</dbReference>
<dbReference type="InterPro" id="IPR008271">
    <property type="entry name" value="Ser/Thr_kinase_AS"/>
</dbReference>
<dbReference type="PROSITE" id="PS50011">
    <property type="entry name" value="PROTEIN_KINASE_DOM"/>
    <property type="match status" value="1"/>
</dbReference>
<evidence type="ECO:0000256" key="2">
    <source>
        <dbReference type="ARBA" id="ARBA00022741"/>
    </source>
</evidence>
<dbReference type="SMART" id="SM00220">
    <property type="entry name" value="S_TKc"/>
    <property type="match status" value="1"/>
</dbReference>
<dbReference type="EMBL" id="JACHWZ010000028">
    <property type="protein sequence ID" value="MBB3063298.1"/>
    <property type="molecule type" value="Genomic_DNA"/>
</dbReference>
<evidence type="ECO:0000256" key="1">
    <source>
        <dbReference type="ARBA" id="ARBA00022679"/>
    </source>
</evidence>
<proteinExistence type="predicted"/>
<dbReference type="SUPFAM" id="SSF56112">
    <property type="entry name" value="Protein kinase-like (PK-like)"/>
    <property type="match status" value="1"/>
</dbReference>
<feature type="transmembrane region" description="Helical" evidence="6">
    <location>
        <begin position="572"/>
        <end position="590"/>
    </location>
</feature>
<dbReference type="Gene3D" id="3.60.40.10">
    <property type="entry name" value="PPM-type phosphatase domain"/>
    <property type="match status" value="1"/>
</dbReference>
<dbReference type="PANTHER" id="PTHR43289:SF6">
    <property type="entry name" value="SERINE_THREONINE-PROTEIN KINASE NEKL-3"/>
    <property type="match status" value="1"/>
</dbReference>
<keyword evidence="3" id="KW-0418">Kinase</keyword>
<dbReference type="SMART" id="SM00332">
    <property type="entry name" value="PP2Cc"/>
    <property type="match status" value="1"/>
</dbReference>
<dbReference type="Gene3D" id="1.10.510.10">
    <property type="entry name" value="Transferase(Phosphotransferase) domain 1"/>
    <property type="match status" value="1"/>
</dbReference>
<evidence type="ECO:0000313" key="10">
    <source>
        <dbReference type="Proteomes" id="UP000535937"/>
    </source>
</evidence>
<dbReference type="Proteomes" id="UP000535937">
    <property type="component" value="Unassembled WGS sequence"/>
</dbReference>
<gene>
    <name evidence="9" type="ORF">FHS09_004156</name>
</gene>
<keyword evidence="6" id="KW-0472">Membrane</keyword>
<protein>
    <submittedName>
        <fullName evidence="9">Serine/threonine protein phosphatase PrpC</fullName>
    </submittedName>
</protein>
<dbReference type="PROSITE" id="PS00108">
    <property type="entry name" value="PROTEIN_KINASE_ST"/>
    <property type="match status" value="1"/>
</dbReference>
<dbReference type="PANTHER" id="PTHR43289">
    <property type="entry name" value="MITOGEN-ACTIVATED PROTEIN KINASE KINASE KINASE 20-RELATED"/>
    <property type="match status" value="1"/>
</dbReference>
<comment type="caution">
    <text evidence="9">The sequence shown here is derived from an EMBL/GenBank/DDBJ whole genome shotgun (WGS) entry which is preliminary data.</text>
</comment>
<feature type="domain" description="PPM-type phosphatase" evidence="8">
    <location>
        <begin position="26"/>
        <end position="257"/>
    </location>
</feature>
<keyword evidence="2" id="KW-0547">Nucleotide-binding</keyword>
<evidence type="ECO:0000256" key="5">
    <source>
        <dbReference type="SAM" id="MobiDB-lite"/>
    </source>
</evidence>
<dbReference type="RefSeq" id="WP_183463354.1">
    <property type="nucleotide sequence ID" value="NZ_JACHWZ010000028.1"/>
</dbReference>
<feature type="compositionally biased region" description="Low complexity" evidence="5">
    <location>
        <begin position="1"/>
        <end position="14"/>
    </location>
</feature>
<dbReference type="Pfam" id="PF13672">
    <property type="entry name" value="PP2C_2"/>
    <property type="match status" value="1"/>
</dbReference>
<dbReference type="CDD" id="cd00143">
    <property type="entry name" value="PP2Cc"/>
    <property type="match status" value="1"/>
</dbReference>
<keyword evidence="6" id="KW-1133">Transmembrane helix</keyword>
<dbReference type="GO" id="GO:0005524">
    <property type="term" value="F:ATP binding"/>
    <property type="evidence" value="ECO:0007669"/>
    <property type="project" value="UniProtKB-KW"/>
</dbReference>
<dbReference type="CDD" id="cd14014">
    <property type="entry name" value="STKc_PknB_like"/>
    <property type="match status" value="1"/>
</dbReference>
<evidence type="ECO:0000256" key="6">
    <source>
        <dbReference type="SAM" id="Phobius"/>
    </source>
</evidence>